<organism evidence="3 4">
    <name type="scientific">Catonella morbi ATCC 51271</name>
    <dbReference type="NCBI Taxonomy" id="592026"/>
    <lineage>
        <taxon>Bacteria</taxon>
        <taxon>Bacillati</taxon>
        <taxon>Bacillota</taxon>
        <taxon>Clostridia</taxon>
        <taxon>Lachnospirales</taxon>
        <taxon>Lachnospiraceae</taxon>
        <taxon>Catonella</taxon>
    </lineage>
</organism>
<comment type="caution">
    <text evidence="3">The sequence shown here is derived from an EMBL/GenBank/DDBJ whole genome shotgun (WGS) entry which is preliminary data.</text>
</comment>
<evidence type="ECO:0000313" key="4">
    <source>
        <dbReference type="Proteomes" id="UP000018227"/>
    </source>
</evidence>
<dbReference type="STRING" id="592026.GCWU0000282_000507"/>
<protein>
    <submittedName>
        <fullName evidence="3">Uncharacterized protein</fullName>
    </submittedName>
</protein>
<keyword evidence="4" id="KW-1185">Reference proteome</keyword>
<dbReference type="EMBL" id="ACIL03000005">
    <property type="protein sequence ID" value="ESL04160.1"/>
    <property type="molecule type" value="Genomic_DNA"/>
</dbReference>
<dbReference type="AlphaFoldDB" id="V2ZB72"/>
<evidence type="ECO:0000313" key="3">
    <source>
        <dbReference type="EMBL" id="ESL04160.1"/>
    </source>
</evidence>
<feature type="compositionally biased region" description="Polar residues" evidence="1">
    <location>
        <begin position="43"/>
        <end position="55"/>
    </location>
</feature>
<evidence type="ECO:0000256" key="2">
    <source>
        <dbReference type="SAM" id="Phobius"/>
    </source>
</evidence>
<accession>V2ZB72</accession>
<proteinExistence type="predicted"/>
<feature type="region of interest" description="Disordered" evidence="1">
    <location>
        <begin position="98"/>
        <end position="118"/>
    </location>
</feature>
<feature type="region of interest" description="Disordered" evidence="1">
    <location>
        <begin position="43"/>
        <end position="69"/>
    </location>
</feature>
<feature type="transmembrane region" description="Helical" evidence="2">
    <location>
        <begin position="6"/>
        <end position="22"/>
    </location>
</feature>
<reference evidence="3 4" key="1">
    <citation type="submission" date="2013-06" db="EMBL/GenBank/DDBJ databases">
        <authorList>
            <person name="Weinstock G."/>
            <person name="Sodergren E."/>
            <person name="Clifton S."/>
            <person name="Fulton L."/>
            <person name="Fulton B."/>
            <person name="Courtney L."/>
            <person name="Fronick C."/>
            <person name="Harrison M."/>
            <person name="Strong C."/>
            <person name="Farmer C."/>
            <person name="Delahaunty K."/>
            <person name="Markovic C."/>
            <person name="Hall O."/>
            <person name="Minx P."/>
            <person name="Tomlinson C."/>
            <person name="Mitreva M."/>
            <person name="Nelson J."/>
            <person name="Hou S."/>
            <person name="Wollam A."/>
            <person name="Pepin K.H."/>
            <person name="Johnson M."/>
            <person name="Bhonagiri V."/>
            <person name="Nash W.E."/>
            <person name="Warren W."/>
            <person name="Chinwalla A."/>
            <person name="Mardis E.R."/>
            <person name="Wilson R.K."/>
        </authorList>
    </citation>
    <scope>NUCLEOTIDE SEQUENCE [LARGE SCALE GENOMIC DNA]</scope>
    <source>
        <strain evidence="3 4">ATCC 51271</strain>
    </source>
</reference>
<sequence>MENSMQIIIIIVIVIIFIANQVEKNKKNSIGLGAKGARNIVPQPNNAYQVNQPRRSSSEKAFRESSTYQTSNMVNEQMANRDAAMDVLNEFNESFDRMKTRKEANKPKKAKPVNSVATNKKEAKVEVINLSKPEEKTPNKDTGYTWSIFDDFAASDALYLARKDVESRKAQKISYI</sequence>
<keyword evidence="2" id="KW-1133">Transmembrane helix</keyword>
<keyword evidence="2" id="KW-0812">Transmembrane</keyword>
<evidence type="ECO:0000256" key="1">
    <source>
        <dbReference type="SAM" id="MobiDB-lite"/>
    </source>
</evidence>
<gene>
    <name evidence="3" type="ORF">GCWU0000282_000507</name>
</gene>
<name>V2ZB72_9FIRM</name>
<keyword evidence="2" id="KW-0472">Membrane</keyword>
<dbReference type="Proteomes" id="UP000018227">
    <property type="component" value="Unassembled WGS sequence"/>
</dbReference>
<dbReference type="HOGENOM" id="CLU_1522500_0_0_9"/>